<dbReference type="InterPro" id="IPR036162">
    <property type="entry name" value="Resolvase-like_N_sf"/>
</dbReference>
<gene>
    <name evidence="4" type="ORF">JCM31447_09940</name>
</gene>
<keyword evidence="5" id="KW-1185">Reference proteome</keyword>
<dbReference type="EMBL" id="AP019368">
    <property type="protein sequence ID" value="BBH52553.1"/>
    <property type="molecule type" value="Genomic_DNA"/>
</dbReference>
<dbReference type="SMART" id="SM00857">
    <property type="entry name" value="Resolvase"/>
    <property type="match status" value="1"/>
</dbReference>
<dbReference type="AlphaFoldDB" id="A0A4P2VHS5"/>
<dbReference type="OrthoDB" id="9797501at2"/>
<keyword evidence="1" id="KW-0238">DNA-binding</keyword>
<dbReference type="Pfam" id="PF00239">
    <property type="entry name" value="Resolvase"/>
    <property type="match status" value="1"/>
</dbReference>
<dbReference type="SUPFAM" id="SSF53041">
    <property type="entry name" value="Resolvase-like"/>
    <property type="match status" value="1"/>
</dbReference>
<organism evidence="4 5">
    <name type="scientific">Fluviispira sanaruensis</name>
    <dbReference type="NCBI Taxonomy" id="2493639"/>
    <lineage>
        <taxon>Bacteria</taxon>
        <taxon>Pseudomonadati</taxon>
        <taxon>Bdellovibrionota</taxon>
        <taxon>Oligoflexia</taxon>
        <taxon>Silvanigrellales</taxon>
        <taxon>Silvanigrellaceae</taxon>
        <taxon>Fluviispira</taxon>
    </lineage>
</organism>
<dbReference type="Proteomes" id="UP000291236">
    <property type="component" value="Chromosome"/>
</dbReference>
<dbReference type="InterPro" id="IPR006119">
    <property type="entry name" value="Resolv_N"/>
</dbReference>
<protein>
    <submittedName>
        <fullName evidence="4">Resolvase</fullName>
    </submittedName>
</protein>
<keyword evidence="2" id="KW-0233">DNA recombination</keyword>
<evidence type="ECO:0000256" key="1">
    <source>
        <dbReference type="ARBA" id="ARBA00023125"/>
    </source>
</evidence>
<evidence type="ECO:0000259" key="3">
    <source>
        <dbReference type="PROSITE" id="PS51736"/>
    </source>
</evidence>
<dbReference type="RefSeq" id="WP_130607158.1">
    <property type="nucleotide sequence ID" value="NZ_AP019368.1"/>
</dbReference>
<dbReference type="GO" id="GO:0003677">
    <property type="term" value="F:DNA binding"/>
    <property type="evidence" value="ECO:0007669"/>
    <property type="project" value="UniProtKB-KW"/>
</dbReference>
<name>A0A4P2VHS5_FLUSA</name>
<proteinExistence type="predicted"/>
<reference evidence="4 5" key="1">
    <citation type="submission" date="2018-12" db="EMBL/GenBank/DDBJ databases">
        <title>Rubrispira sanarue gen. nov., sp., nov., a member of the order Silvanigrellales, isolated from a brackish lake in Hamamatsu Japan.</title>
        <authorList>
            <person name="Maejima Y."/>
            <person name="Iino T."/>
            <person name="Muraguchi Y."/>
            <person name="Fukuda K."/>
            <person name="Nojiri H."/>
            <person name="Ohkuma M."/>
            <person name="Moriuchi R."/>
            <person name="Dohra H."/>
            <person name="Kimbara K."/>
            <person name="Shintani M."/>
        </authorList>
    </citation>
    <scope>NUCLEOTIDE SEQUENCE [LARGE SCALE GENOMIC DNA]</scope>
    <source>
        <strain evidence="4 5">RF1110005</strain>
    </source>
</reference>
<dbReference type="Gene3D" id="3.40.50.1390">
    <property type="entry name" value="Resolvase, N-terminal catalytic domain"/>
    <property type="match status" value="1"/>
</dbReference>
<accession>A0A4P2VHS5</accession>
<dbReference type="InterPro" id="IPR050639">
    <property type="entry name" value="SSR_resolvase"/>
</dbReference>
<dbReference type="PROSITE" id="PS51736">
    <property type="entry name" value="RECOMBINASES_3"/>
    <property type="match status" value="1"/>
</dbReference>
<dbReference type="PANTHER" id="PTHR30461">
    <property type="entry name" value="DNA-INVERTASE FROM LAMBDOID PROPHAGE"/>
    <property type="match status" value="1"/>
</dbReference>
<evidence type="ECO:0000313" key="5">
    <source>
        <dbReference type="Proteomes" id="UP000291236"/>
    </source>
</evidence>
<feature type="domain" description="Resolvase/invertase-type recombinase catalytic" evidence="3">
    <location>
        <begin position="2"/>
        <end position="145"/>
    </location>
</feature>
<sequence>MKVAIYSKNDTVEKKMPQKQKNSLNNYIQYRGWKVINEFVDHCAVQQKKVSERNKIMQLAKEKEIDVVLVWSLKCWAESTCDLILSLNELTQYGVSFVSLSESLDSSTPTRKTFTDILTAFAKFEKEKNILHKQNLSIIAKSSEPKAKRLGKALKCAEQMRALQQEGKNHSEIARILNVSRGSVHNILGNISKNKESKKVYKRGEAQTLFCQSFIKTIQFLTCHARIKSSKKITSSSLSM</sequence>
<evidence type="ECO:0000256" key="2">
    <source>
        <dbReference type="ARBA" id="ARBA00023172"/>
    </source>
</evidence>
<dbReference type="GO" id="GO:0000150">
    <property type="term" value="F:DNA strand exchange activity"/>
    <property type="evidence" value="ECO:0007669"/>
    <property type="project" value="InterPro"/>
</dbReference>
<evidence type="ECO:0000313" key="4">
    <source>
        <dbReference type="EMBL" id="BBH52553.1"/>
    </source>
</evidence>
<dbReference type="PANTHER" id="PTHR30461:SF2">
    <property type="entry name" value="SERINE RECOMBINASE PINE-RELATED"/>
    <property type="match status" value="1"/>
</dbReference>
<dbReference type="KEGG" id="sbf:JCM31447_09940"/>